<dbReference type="PANTHER" id="PTHR24085:SF4">
    <property type="entry name" value="NUCLEAR HORMONE RECEPTOR HR38-RELATED"/>
    <property type="match status" value="1"/>
</dbReference>
<keyword evidence="1" id="KW-0479">Metal-binding</keyword>
<dbReference type="Gene3D" id="3.30.50.10">
    <property type="entry name" value="Erythroid Transcription Factor GATA-1, subunit A"/>
    <property type="match status" value="1"/>
</dbReference>
<evidence type="ECO:0000256" key="3">
    <source>
        <dbReference type="ARBA" id="ARBA00022833"/>
    </source>
</evidence>
<dbReference type="CDD" id="cd06969">
    <property type="entry name" value="NR_DBD_NGFI-B"/>
    <property type="match status" value="1"/>
</dbReference>
<keyword evidence="10" id="KW-1185">Reference proteome</keyword>
<dbReference type="Pfam" id="PF00105">
    <property type="entry name" value="zf-C4"/>
    <property type="match status" value="1"/>
</dbReference>
<evidence type="ECO:0000256" key="5">
    <source>
        <dbReference type="ARBA" id="ARBA00023125"/>
    </source>
</evidence>
<dbReference type="GO" id="GO:0000981">
    <property type="term" value="F:DNA-binding transcription factor activity, RNA polymerase II-specific"/>
    <property type="evidence" value="ECO:0007669"/>
    <property type="project" value="TreeGrafter"/>
</dbReference>
<dbReference type="GO" id="GO:0005634">
    <property type="term" value="C:nucleus"/>
    <property type="evidence" value="ECO:0007669"/>
    <property type="project" value="TreeGrafter"/>
</dbReference>
<dbReference type="PROSITE" id="PS51030">
    <property type="entry name" value="NUCLEAR_REC_DBD_2"/>
    <property type="match status" value="1"/>
</dbReference>
<evidence type="ECO:0000256" key="2">
    <source>
        <dbReference type="ARBA" id="ARBA00022771"/>
    </source>
</evidence>
<evidence type="ECO:0000313" key="11">
    <source>
        <dbReference type="WBParaSite" id="PgR025_g036_t01"/>
    </source>
</evidence>
<protein>
    <submittedName>
        <fullName evidence="11">Nuclear receptor domain-containing protein</fullName>
    </submittedName>
</protein>
<evidence type="ECO:0000256" key="1">
    <source>
        <dbReference type="ARBA" id="ARBA00022723"/>
    </source>
</evidence>
<reference evidence="11" key="1">
    <citation type="submission" date="2022-11" db="UniProtKB">
        <authorList>
            <consortium name="WormBaseParasite"/>
        </authorList>
    </citation>
    <scope>IDENTIFICATION</scope>
</reference>
<dbReference type="PANTHER" id="PTHR24085">
    <property type="entry name" value="NUCLEAR HORMONE RECEPTOR"/>
    <property type="match status" value="1"/>
</dbReference>
<keyword evidence="7" id="KW-0675">Receptor</keyword>
<keyword evidence="4" id="KW-0805">Transcription regulation</keyword>
<dbReference type="Gene3D" id="1.10.565.10">
    <property type="entry name" value="Retinoid X Receptor"/>
    <property type="match status" value="1"/>
</dbReference>
<dbReference type="PRINTS" id="PR00398">
    <property type="entry name" value="STRDHORMONER"/>
</dbReference>
<dbReference type="FunFam" id="3.30.50.10:FF:000116">
    <property type="entry name" value="Nuclear receptor subfamily 4, group A, member 1"/>
    <property type="match status" value="1"/>
</dbReference>
<evidence type="ECO:0000313" key="10">
    <source>
        <dbReference type="Proteomes" id="UP000887569"/>
    </source>
</evidence>
<keyword evidence="2" id="KW-0863">Zinc-finger</keyword>
<dbReference type="Proteomes" id="UP000887569">
    <property type="component" value="Unplaced"/>
</dbReference>
<dbReference type="SUPFAM" id="SSF48508">
    <property type="entry name" value="Nuclear receptor ligand-binding domain"/>
    <property type="match status" value="1"/>
</dbReference>
<dbReference type="GO" id="GO:0071376">
    <property type="term" value="P:cellular response to corticotropin-releasing hormone stimulus"/>
    <property type="evidence" value="ECO:0007669"/>
    <property type="project" value="TreeGrafter"/>
</dbReference>
<sequence>MLNLKKISKRIVFNVSYLSSGSSGSVTGTPSPLNQPASPPFGASANLMRFSVFNDPVGGSSSGLQATAAAAAPETVGEEKLCAVCSDRAVCQHYGARTCEGCKGFFKRTVQKKAQYVCTGNKNCTIDKRFRSRCQYCRFQKCIAVGMVKEVVRYGSLSGRRGRLPSKTKLVHSDDPPSPPLPLLTLINKAYNDSKSTPETYTSFNGTVEQLLLALDEEFGSLVQFVEKIPGSSEISHSDTVALIEQNFFALVALKLCNRRIGLEWTIYIAQKLHMRILPPVRTEPQVEAFAKFECLGAEALSACVAAGAQLPVRINGVLLRSGQQPSASTKIDFGEFSFCP</sequence>
<evidence type="ECO:0000256" key="6">
    <source>
        <dbReference type="ARBA" id="ARBA00023163"/>
    </source>
</evidence>
<evidence type="ECO:0000259" key="9">
    <source>
        <dbReference type="PROSITE" id="PS51030"/>
    </source>
</evidence>
<accession>A0A915B341</accession>
<dbReference type="PRINTS" id="PR00047">
    <property type="entry name" value="STROIDFINGER"/>
</dbReference>
<keyword evidence="3" id="KW-0862">Zinc</keyword>
<keyword evidence="8" id="KW-0539">Nucleus</keyword>
<keyword evidence="6" id="KW-0804">Transcription</keyword>
<dbReference type="GO" id="GO:0005667">
    <property type="term" value="C:transcription regulator complex"/>
    <property type="evidence" value="ECO:0007669"/>
    <property type="project" value="TreeGrafter"/>
</dbReference>
<dbReference type="PROSITE" id="PS00031">
    <property type="entry name" value="NUCLEAR_REC_DBD_1"/>
    <property type="match status" value="1"/>
</dbReference>
<dbReference type="InterPro" id="IPR013088">
    <property type="entry name" value="Znf_NHR/GATA"/>
</dbReference>
<evidence type="ECO:0000256" key="4">
    <source>
        <dbReference type="ARBA" id="ARBA00023015"/>
    </source>
</evidence>
<evidence type="ECO:0000256" key="8">
    <source>
        <dbReference type="ARBA" id="ARBA00023242"/>
    </source>
</evidence>
<organism evidence="10 11">
    <name type="scientific">Parascaris univalens</name>
    <name type="common">Nematode worm</name>
    <dbReference type="NCBI Taxonomy" id="6257"/>
    <lineage>
        <taxon>Eukaryota</taxon>
        <taxon>Metazoa</taxon>
        <taxon>Ecdysozoa</taxon>
        <taxon>Nematoda</taxon>
        <taxon>Chromadorea</taxon>
        <taxon>Rhabditida</taxon>
        <taxon>Spirurina</taxon>
        <taxon>Ascaridomorpha</taxon>
        <taxon>Ascaridoidea</taxon>
        <taxon>Ascarididae</taxon>
        <taxon>Parascaris</taxon>
    </lineage>
</organism>
<dbReference type="InterPro" id="IPR035500">
    <property type="entry name" value="NHR-like_dom_sf"/>
</dbReference>
<keyword evidence="5" id="KW-0238">DNA-binding</keyword>
<feature type="domain" description="Nuclear receptor" evidence="9">
    <location>
        <begin position="79"/>
        <end position="154"/>
    </location>
</feature>
<dbReference type="AlphaFoldDB" id="A0A915B341"/>
<dbReference type="GO" id="GO:0008270">
    <property type="term" value="F:zinc ion binding"/>
    <property type="evidence" value="ECO:0007669"/>
    <property type="project" value="UniProtKB-KW"/>
</dbReference>
<dbReference type="WBParaSite" id="PgR025_g036_t01">
    <property type="protein sequence ID" value="PgR025_g036_t01"/>
    <property type="gene ID" value="PgR025_g036"/>
</dbReference>
<dbReference type="GO" id="GO:0000978">
    <property type="term" value="F:RNA polymerase II cis-regulatory region sequence-specific DNA binding"/>
    <property type="evidence" value="ECO:0007669"/>
    <property type="project" value="TreeGrafter"/>
</dbReference>
<dbReference type="SUPFAM" id="SSF57716">
    <property type="entry name" value="Glucocorticoid receptor-like (DNA-binding domain)"/>
    <property type="match status" value="1"/>
</dbReference>
<dbReference type="GO" id="GO:0035259">
    <property type="term" value="F:nuclear glucocorticoid receptor binding"/>
    <property type="evidence" value="ECO:0007669"/>
    <property type="project" value="TreeGrafter"/>
</dbReference>
<dbReference type="InterPro" id="IPR001628">
    <property type="entry name" value="Znf_hrmn_rcpt"/>
</dbReference>
<evidence type="ECO:0000256" key="7">
    <source>
        <dbReference type="ARBA" id="ARBA00023170"/>
    </source>
</evidence>
<name>A0A915B341_PARUN</name>
<proteinExistence type="predicted"/>
<dbReference type="SMART" id="SM00399">
    <property type="entry name" value="ZnF_C4"/>
    <property type="match status" value="1"/>
</dbReference>
<dbReference type="InterPro" id="IPR001723">
    <property type="entry name" value="Nuclear_hrmn_rcpt"/>
</dbReference>